<evidence type="ECO:0000256" key="1">
    <source>
        <dbReference type="ARBA" id="ARBA00006347"/>
    </source>
</evidence>
<dbReference type="GO" id="GO:0034976">
    <property type="term" value="P:response to endoplasmic reticulum stress"/>
    <property type="evidence" value="ECO:0007669"/>
    <property type="project" value="TreeGrafter"/>
</dbReference>
<evidence type="ECO:0000313" key="3">
    <source>
        <dbReference type="EMBL" id="KNC25539.1"/>
    </source>
</evidence>
<dbReference type="GO" id="GO:0003756">
    <property type="term" value="F:protein disulfide isomerase activity"/>
    <property type="evidence" value="ECO:0007669"/>
    <property type="project" value="TreeGrafter"/>
</dbReference>
<organism evidence="3 4">
    <name type="scientific">Lucilia cuprina</name>
    <name type="common">Green bottle fly</name>
    <name type="synonym">Australian sheep blowfly</name>
    <dbReference type="NCBI Taxonomy" id="7375"/>
    <lineage>
        <taxon>Eukaryota</taxon>
        <taxon>Metazoa</taxon>
        <taxon>Ecdysozoa</taxon>
        <taxon>Arthropoda</taxon>
        <taxon>Hexapoda</taxon>
        <taxon>Insecta</taxon>
        <taxon>Pterygota</taxon>
        <taxon>Neoptera</taxon>
        <taxon>Endopterygota</taxon>
        <taxon>Diptera</taxon>
        <taxon>Brachycera</taxon>
        <taxon>Muscomorpha</taxon>
        <taxon>Oestroidea</taxon>
        <taxon>Calliphoridae</taxon>
        <taxon>Luciliinae</taxon>
        <taxon>Lucilia</taxon>
    </lineage>
</organism>
<comment type="caution">
    <text evidence="3">The sequence shown here is derived from an EMBL/GenBank/DDBJ whole genome shotgun (WGS) entry which is preliminary data.</text>
</comment>
<dbReference type="Gene3D" id="3.40.30.10">
    <property type="entry name" value="Glutaredoxin"/>
    <property type="match status" value="1"/>
</dbReference>
<keyword evidence="4" id="KW-1185">Reference proteome</keyword>
<comment type="similarity">
    <text evidence="1">Belongs to the protein disulfide isomerase family.</text>
</comment>
<protein>
    <recommendedName>
        <fullName evidence="5">Thioredoxin domain-containing protein</fullName>
    </recommendedName>
</protein>
<dbReference type="GO" id="GO:0005783">
    <property type="term" value="C:endoplasmic reticulum"/>
    <property type="evidence" value="ECO:0007669"/>
    <property type="project" value="TreeGrafter"/>
</dbReference>
<dbReference type="OrthoDB" id="72053at2759"/>
<dbReference type="AlphaFoldDB" id="A0A0L0C283"/>
<dbReference type="Proteomes" id="UP000037069">
    <property type="component" value="Unassembled WGS sequence"/>
</dbReference>
<reference evidence="3 4" key="1">
    <citation type="journal article" date="2015" name="Nat. Commun.">
        <title>Lucilia cuprina genome unlocks parasitic fly biology to underpin future interventions.</title>
        <authorList>
            <person name="Anstead C.A."/>
            <person name="Korhonen P.K."/>
            <person name="Young N.D."/>
            <person name="Hall R.S."/>
            <person name="Jex A.R."/>
            <person name="Murali S.C."/>
            <person name="Hughes D.S."/>
            <person name="Lee S.F."/>
            <person name="Perry T."/>
            <person name="Stroehlein A.J."/>
            <person name="Ansell B.R."/>
            <person name="Breugelmans B."/>
            <person name="Hofmann A."/>
            <person name="Qu J."/>
            <person name="Dugan S."/>
            <person name="Lee S.L."/>
            <person name="Chao H."/>
            <person name="Dinh H."/>
            <person name="Han Y."/>
            <person name="Doddapaneni H.V."/>
            <person name="Worley K.C."/>
            <person name="Muzny D.M."/>
            <person name="Ioannidis P."/>
            <person name="Waterhouse R.M."/>
            <person name="Zdobnov E.M."/>
            <person name="James P.J."/>
            <person name="Bagnall N.H."/>
            <person name="Kotze A.C."/>
            <person name="Gibbs R.A."/>
            <person name="Richards S."/>
            <person name="Batterham P."/>
            <person name="Gasser R.B."/>
        </authorList>
    </citation>
    <scope>NUCLEOTIDE SEQUENCE [LARGE SCALE GENOMIC DNA]</scope>
    <source>
        <strain evidence="3 4">LS</strain>
        <tissue evidence="3">Full body</tissue>
    </source>
</reference>
<dbReference type="EMBL" id="JRES01001097">
    <property type="protein sequence ID" value="KNC25539.1"/>
    <property type="molecule type" value="Genomic_DNA"/>
</dbReference>
<name>A0A0L0C283_LUCCU</name>
<evidence type="ECO:0000256" key="2">
    <source>
        <dbReference type="SAM" id="MobiDB-lite"/>
    </source>
</evidence>
<dbReference type="GO" id="GO:0006457">
    <property type="term" value="P:protein folding"/>
    <property type="evidence" value="ECO:0007669"/>
    <property type="project" value="TreeGrafter"/>
</dbReference>
<dbReference type="SUPFAM" id="SSF52833">
    <property type="entry name" value="Thioredoxin-like"/>
    <property type="match status" value="1"/>
</dbReference>
<feature type="region of interest" description="Disordered" evidence="2">
    <location>
        <begin position="1"/>
        <end position="30"/>
    </location>
</feature>
<sequence length="466" mass="54999">MEKTDDLIDFSDNNSDSEYETETYTERPPTPPRIVLKAIDFEEYVKENYEDKIKILNRKTFQQISKPIIIVFNHFREKCAYHTKILDTVHQLALKYGERIEFIAADMFDIDLLKFKRIALDFFYGDVSPEKVNAFIFAIDQQKRVHELHYADEQSVESLTNLCEDLLNDRLFKSQPLPEPDSSRLVKICVHDNYHELVTNSTKHILLIVNHTDYTEIKPDEGPNYEMVAEHLKPYNVDVVYINGDQNYIPYELGITCYTTLVLIPQDDKTNFICHPTGGDSIEENIINTVKMYIEDRKAFEELKEKERSTNWYYPLKITTDFNLDIKELPQYLKEKCGDCLKVFQRSELENIQNDCNILIFMDFRNDKCLTHHLKWIDQVYQVAMNLEGINYFIADYKDIDVINTEWKSENFKENITPESMVPRVFGIDQNKNKFQMKDFKNPATLFYFGYGLCKGELEEEYNISV</sequence>
<dbReference type="PANTHER" id="PTHR18929">
    <property type="entry name" value="PROTEIN DISULFIDE ISOMERASE"/>
    <property type="match status" value="1"/>
</dbReference>
<dbReference type="STRING" id="7375.A0A0L0C283"/>
<dbReference type="InterPro" id="IPR036249">
    <property type="entry name" value="Thioredoxin-like_sf"/>
</dbReference>
<evidence type="ECO:0008006" key="5">
    <source>
        <dbReference type="Google" id="ProtNLM"/>
    </source>
</evidence>
<accession>A0A0L0C283</accession>
<proteinExistence type="inferred from homology"/>
<evidence type="ECO:0000313" key="4">
    <source>
        <dbReference type="Proteomes" id="UP000037069"/>
    </source>
</evidence>
<gene>
    <name evidence="3" type="ORF">FF38_12963</name>
</gene>